<dbReference type="InterPro" id="IPR000529">
    <property type="entry name" value="Ribosomal_bS6"/>
</dbReference>
<name>A0A2P6VMV6_9CHLO</name>
<dbReference type="InterPro" id="IPR035980">
    <property type="entry name" value="Ribosomal_bS6_sf"/>
</dbReference>
<protein>
    <submittedName>
        <fullName evidence="2">Mitochondrial ribosomal S6</fullName>
    </submittedName>
</protein>
<dbReference type="GO" id="GO:0003735">
    <property type="term" value="F:structural constituent of ribosome"/>
    <property type="evidence" value="ECO:0007669"/>
    <property type="project" value="InterPro"/>
</dbReference>
<dbReference type="PANTHER" id="PTHR21011:SF1">
    <property type="entry name" value="SMALL RIBOSOMAL SUBUNIT PROTEIN BS6M"/>
    <property type="match status" value="1"/>
</dbReference>
<dbReference type="GO" id="GO:0070181">
    <property type="term" value="F:small ribosomal subunit rRNA binding"/>
    <property type="evidence" value="ECO:0007669"/>
    <property type="project" value="TreeGrafter"/>
</dbReference>
<comment type="similarity">
    <text evidence="1">Belongs to the bacterial ribosomal protein bS6 family.</text>
</comment>
<reference evidence="2 3" key="1">
    <citation type="journal article" date="2018" name="Plant J.">
        <title>Genome sequences of Chlorella sorokiniana UTEX 1602 and Micractinium conductrix SAG 241.80: implications to maltose excretion by a green alga.</title>
        <authorList>
            <person name="Arriola M.B."/>
            <person name="Velmurugan N."/>
            <person name="Zhang Y."/>
            <person name="Plunkett M.H."/>
            <person name="Hondzo H."/>
            <person name="Barney B.M."/>
        </authorList>
    </citation>
    <scope>NUCLEOTIDE SEQUENCE [LARGE SCALE GENOMIC DNA]</scope>
    <source>
        <strain evidence="2 3">SAG 241.80</strain>
    </source>
</reference>
<dbReference type="GO" id="GO:0005737">
    <property type="term" value="C:cytoplasm"/>
    <property type="evidence" value="ECO:0007669"/>
    <property type="project" value="UniProtKB-ARBA"/>
</dbReference>
<dbReference type="NCBIfam" id="TIGR00166">
    <property type="entry name" value="S6"/>
    <property type="match status" value="1"/>
</dbReference>
<dbReference type="InterPro" id="IPR020814">
    <property type="entry name" value="Ribosomal_S6_plastid/chlpt"/>
</dbReference>
<gene>
    <name evidence="2" type="primary">g974</name>
    <name evidence="2" type="ORF">C2E20_0974</name>
</gene>
<comment type="caution">
    <text evidence="2">The sequence shown here is derived from an EMBL/GenBank/DDBJ whole genome shotgun (WGS) entry which is preliminary data.</text>
</comment>
<organism evidence="2 3">
    <name type="scientific">Micractinium conductrix</name>
    <dbReference type="NCBI Taxonomy" id="554055"/>
    <lineage>
        <taxon>Eukaryota</taxon>
        <taxon>Viridiplantae</taxon>
        <taxon>Chlorophyta</taxon>
        <taxon>core chlorophytes</taxon>
        <taxon>Trebouxiophyceae</taxon>
        <taxon>Chlorellales</taxon>
        <taxon>Chlorellaceae</taxon>
        <taxon>Chlorella clade</taxon>
        <taxon>Micractinium</taxon>
    </lineage>
</organism>
<dbReference type="Gene3D" id="3.30.70.60">
    <property type="match status" value="1"/>
</dbReference>
<dbReference type="AlphaFoldDB" id="A0A2P6VMV6"/>
<evidence type="ECO:0000256" key="1">
    <source>
        <dbReference type="ARBA" id="ARBA00009512"/>
    </source>
</evidence>
<dbReference type="STRING" id="554055.A0A2P6VMV6"/>
<dbReference type="Proteomes" id="UP000239649">
    <property type="component" value="Unassembled WGS sequence"/>
</dbReference>
<dbReference type="GO" id="GO:0006412">
    <property type="term" value="P:translation"/>
    <property type="evidence" value="ECO:0007669"/>
    <property type="project" value="InterPro"/>
</dbReference>
<accession>A0A2P6VMV6</accession>
<dbReference type="CDD" id="cd15465">
    <property type="entry name" value="bS6_mito"/>
    <property type="match status" value="1"/>
</dbReference>
<dbReference type="Pfam" id="PF01250">
    <property type="entry name" value="Ribosomal_S6"/>
    <property type="match status" value="1"/>
</dbReference>
<dbReference type="EMBL" id="LHPF02000002">
    <property type="protein sequence ID" value="PSC75436.1"/>
    <property type="molecule type" value="Genomic_DNA"/>
</dbReference>
<dbReference type="PANTHER" id="PTHR21011">
    <property type="entry name" value="MITOCHONDRIAL 28S RIBOSOMAL PROTEIN S6"/>
    <property type="match status" value="1"/>
</dbReference>
<evidence type="ECO:0000313" key="3">
    <source>
        <dbReference type="Proteomes" id="UP000239649"/>
    </source>
</evidence>
<proteinExistence type="inferred from homology"/>
<sequence length="135" mass="14999">MPLYELFAVAKPRLAGGQRALVEIMKAVGTQIQAANGVITDIKYYGERPLAYDIRQPGARYSEANMWQINFAASPKTLEEVHHTLRVDERMLRWLVVKRRPYDPLPSTVQVARAVEKVAVPLAKQEQLAAGGAAS</sequence>
<dbReference type="HAMAP" id="MF_00360">
    <property type="entry name" value="Ribosomal_bS6"/>
    <property type="match status" value="1"/>
</dbReference>
<dbReference type="OrthoDB" id="10259681at2759"/>
<keyword evidence="3" id="KW-1185">Reference proteome</keyword>
<dbReference type="GO" id="GO:0005840">
    <property type="term" value="C:ribosome"/>
    <property type="evidence" value="ECO:0007669"/>
    <property type="project" value="InterPro"/>
</dbReference>
<dbReference type="SUPFAM" id="SSF54995">
    <property type="entry name" value="Ribosomal protein S6"/>
    <property type="match status" value="1"/>
</dbReference>
<dbReference type="InterPro" id="IPR014717">
    <property type="entry name" value="Transl_elong_EF1B/ribsomal_bS6"/>
</dbReference>
<evidence type="ECO:0000313" key="2">
    <source>
        <dbReference type="EMBL" id="PSC75436.1"/>
    </source>
</evidence>